<dbReference type="STRING" id="651561.BBI00_04585"/>
<protein>
    <submittedName>
        <fullName evidence="2">Uncharacterized protein</fullName>
    </submittedName>
</protein>
<dbReference type="Proteomes" id="UP000093432">
    <property type="component" value="Unassembled WGS sequence"/>
</dbReference>
<dbReference type="EMBL" id="MAYG01000001">
    <property type="protein sequence ID" value="OCA73662.1"/>
    <property type="molecule type" value="Genomic_DNA"/>
</dbReference>
<keyword evidence="1" id="KW-0732">Signal</keyword>
<accession>A0A1B8ZPY4</accession>
<dbReference type="AlphaFoldDB" id="A0A1B8ZPY4"/>
<comment type="caution">
    <text evidence="2">The sequence shown here is derived from an EMBL/GenBank/DDBJ whole genome shotgun (WGS) entry which is preliminary data.</text>
</comment>
<proteinExistence type="predicted"/>
<evidence type="ECO:0000256" key="1">
    <source>
        <dbReference type="SAM" id="SignalP"/>
    </source>
</evidence>
<dbReference type="OrthoDB" id="1274261at2"/>
<feature type="signal peptide" evidence="1">
    <location>
        <begin position="1"/>
        <end position="17"/>
    </location>
</feature>
<reference evidence="3" key="1">
    <citation type="submission" date="2016-07" db="EMBL/GenBank/DDBJ databases">
        <authorList>
            <person name="Florea S."/>
            <person name="Webb J.S."/>
            <person name="Jaromczyk J."/>
            <person name="Schardl C.L."/>
        </authorList>
    </citation>
    <scope>NUCLEOTIDE SEQUENCE [LARGE SCALE GENOMIC DNA]</scope>
    <source>
        <strain evidence="3">CC-VM-7</strain>
    </source>
</reference>
<gene>
    <name evidence="2" type="ORF">BBI00_04585</name>
</gene>
<evidence type="ECO:0000313" key="2">
    <source>
        <dbReference type="EMBL" id="OCA73662.1"/>
    </source>
</evidence>
<evidence type="ECO:0000313" key="3">
    <source>
        <dbReference type="Proteomes" id="UP000093432"/>
    </source>
</evidence>
<dbReference type="KEGG" id="carh:EGY05_07785"/>
<organism evidence="2 3">
    <name type="scientific">Chryseobacterium arthrosphaerae</name>
    <dbReference type="NCBI Taxonomy" id="651561"/>
    <lineage>
        <taxon>Bacteria</taxon>
        <taxon>Pseudomonadati</taxon>
        <taxon>Bacteroidota</taxon>
        <taxon>Flavobacteriia</taxon>
        <taxon>Flavobacteriales</taxon>
        <taxon>Weeksellaceae</taxon>
        <taxon>Chryseobacterium group</taxon>
        <taxon>Chryseobacterium</taxon>
    </lineage>
</organism>
<dbReference type="RefSeq" id="WP_065397663.1">
    <property type="nucleotide sequence ID" value="NZ_CP033811.1"/>
</dbReference>
<feature type="chain" id="PRO_5008620926" evidence="1">
    <location>
        <begin position="18"/>
        <end position="106"/>
    </location>
</feature>
<sequence length="106" mass="12019">MKTLLFPLLLLSVTLTAQEKEKSEPFFKKRDTTKKYNKEQIAGISGPDADKKQKDLYKILAVKPKDTALYAALKEQKKDHSKFKILNPTTPEKIKLNTDKATAPSK</sequence>
<name>A0A1B8ZPY4_9FLAO</name>